<dbReference type="InterPro" id="IPR029026">
    <property type="entry name" value="tRNA_m1G_MTases_N"/>
</dbReference>
<dbReference type="GO" id="GO:0070475">
    <property type="term" value="P:rRNA base methylation"/>
    <property type="evidence" value="ECO:0007669"/>
    <property type="project" value="TreeGrafter"/>
</dbReference>
<evidence type="ECO:0000256" key="10">
    <source>
        <dbReference type="PIRNR" id="PIRNR015601"/>
    </source>
</evidence>
<dbReference type="KEGG" id="des:DSOUD_0240"/>
<comment type="catalytic activity">
    <reaction evidence="9 10">
        <text>uridine(1498) in 16S rRNA + S-adenosyl-L-methionine = N(3)-methyluridine(1498) in 16S rRNA + S-adenosyl-L-homocysteine + H(+)</text>
        <dbReference type="Rhea" id="RHEA:42920"/>
        <dbReference type="Rhea" id="RHEA-COMP:10283"/>
        <dbReference type="Rhea" id="RHEA-COMP:10284"/>
        <dbReference type="ChEBI" id="CHEBI:15378"/>
        <dbReference type="ChEBI" id="CHEBI:57856"/>
        <dbReference type="ChEBI" id="CHEBI:59789"/>
        <dbReference type="ChEBI" id="CHEBI:65315"/>
        <dbReference type="ChEBI" id="CHEBI:74502"/>
        <dbReference type="EC" id="2.1.1.193"/>
    </reaction>
</comment>
<keyword evidence="6 10" id="KW-0808">Transferase</keyword>
<dbReference type="NCBIfam" id="NF008700">
    <property type="entry name" value="PRK11713.5-4"/>
    <property type="match status" value="1"/>
</dbReference>
<dbReference type="AlphaFoldDB" id="A0A0M4CXQ5"/>
<dbReference type="EMBL" id="CP010802">
    <property type="protein sequence ID" value="ALC15040.1"/>
    <property type="molecule type" value="Genomic_DNA"/>
</dbReference>
<evidence type="ECO:0000313" key="13">
    <source>
        <dbReference type="Proteomes" id="UP000057158"/>
    </source>
</evidence>
<organism evidence="12 13">
    <name type="scientific">Desulfuromonas soudanensis</name>
    <dbReference type="NCBI Taxonomy" id="1603606"/>
    <lineage>
        <taxon>Bacteria</taxon>
        <taxon>Pseudomonadati</taxon>
        <taxon>Thermodesulfobacteriota</taxon>
        <taxon>Desulfuromonadia</taxon>
        <taxon>Desulfuromonadales</taxon>
        <taxon>Desulfuromonadaceae</taxon>
        <taxon>Desulfuromonas</taxon>
    </lineage>
</organism>
<dbReference type="OrthoDB" id="9815641at2"/>
<evidence type="ECO:0000313" key="12">
    <source>
        <dbReference type="EMBL" id="ALC15040.1"/>
    </source>
</evidence>
<dbReference type="Proteomes" id="UP000057158">
    <property type="component" value="Chromosome"/>
</dbReference>
<name>A0A0M4CXQ5_9BACT</name>
<evidence type="ECO:0000256" key="5">
    <source>
        <dbReference type="ARBA" id="ARBA00022603"/>
    </source>
</evidence>
<feature type="domain" description="Ribosomal RNA small subunit methyltransferase E methyltransferase" evidence="11">
    <location>
        <begin position="72"/>
        <end position="234"/>
    </location>
</feature>
<keyword evidence="13" id="KW-1185">Reference proteome</keyword>
<sequence>MNLILLFAEDFVAPGRVLLQGRRLRHVLEVHRAAVGDVLVVGLEGGMIGNGRVLLLDGAGLEMAVELGTNPPPPLPVTLVLALPRPKMLKRILITATSMGVKTIYLINSFRVEKSFWKSPLLSTEKLAEPLVLGLEQARDTVLPRVHLRPLFRPFVEDELPAICAGTTALLAHPAGNAPCPRVSPGAVTLAIGPEGGFIPYEAERLQGCGFTAVTLGERILRVEAAVPVLLSRLAPL</sequence>
<evidence type="ECO:0000256" key="8">
    <source>
        <dbReference type="ARBA" id="ARBA00025699"/>
    </source>
</evidence>
<keyword evidence="4 10" id="KW-0698">rRNA processing</keyword>
<evidence type="ECO:0000256" key="2">
    <source>
        <dbReference type="ARBA" id="ARBA00005528"/>
    </source>
</evidence>
<keyword evidence="7 10" id="KW-0949">S-adenosyl-L-methionine</keyword>
<dbReference type="EC" id="2.1.1.193" evidence="10"/>
<reference evidence="12 13" key="1">
    <citation type="submission" date="2015-07" db="EMBL/GenBank/DDBJ databases">
        <title>Isolation and Genomic Characterization of a Novel Halophilic Metal-Reducing Deltaproteobacterium from the Deep Subsurface.</title>
        <authorList>
            <person name="Badalamenti J.P."/>
            <person name="Summers Z.M."/>
            <person name="Gralnick J.A."/>
            <person name="Bond D.R."/>
        </authorList>
    </citation>
    <scope>NUCLEOTIDE SEQUENCE [LARGE SCALE GENOMIC DNA]</scope>
    <source>
        <strain evidence="12 13">WTL</strain>
    </source>
</reference>
<dbReference type="GO" id="GO:0005737">
    <property type="term" value="C:cytoplasm"/>
    <property type="evidence" value="ECO:0007669"/>
    <property type="project" value="UniProtKB-SubCell"/>
</dbReference>
<gene>
    <name evidence="12" type="ORF">DSOUD_0240</name>
</gene>
<keyword evidence="5 10" id="KW-0489">Methyltransferase</keyword>
<comment type="similarity">
    <text evidence="2 10">Belongs to the RNA methyltransferase RsmE family.</text>
</comment>
<evidence type="ECO:0000256" key="1">
    <source>
        <dbReference type="ARBA" id="ARBA00004496"/>
    </source>
</evidence>
<evidence type="ECO:0000256" key="3">
    <source>
        <dbReference type="ARBA" id="ARBA00022490"/>
    </source>
</evidence>
<dbReference type="SUPFAM" id="SSF75217">
    <property type="entry name" value="alpha/beta knot"/>
    <property type="match status" value="1"/>
</dbReference>
<dbReference type="PANTHER" id="PTHR30027:SF3">
    <property type="entry name" value="16S RRNA (URACIL(1498)-N(3))-METHYLTRANSFERASE"/>
    <property type="match status" value="1"/>
</dbReference>
<dbReference type="Pfam" id="PF04452">
    <property type="entry name" value="Methyltrans_RNA"/>
    <property type="match status" value="1"/>
</dbReference>
<dbReference type="Gene3D" id="3.40.1280.10">
    <property type="match status" value="1"/>
</dbReference>
<dbReference type="PANTHER" id="PTHR30027">
    <property type="entry name" value="RIBOSOMAL RNA SMALL SUBUNIT METHYLTRANSFERASE E"/>
    <property type="match status" value="1"/>
</dbReference>
<dbReference type="PIRSF" id="PIRSF015601">
    <property type="entry name" value="MTase_slr0722"/>
    <property type="match status" value="1"/>
</dbReference>
<evidence type="ECO:0000256" key="6">
    <source>
        <dbReference type="ARBA" id="ARBA00022679"/>
    </source>
</evidence>
<comment type="function">
    <text evidence="8 10">Specifically methylates the N3 position of the uracil ring of uridine 1498 (m3U1498) in 16S rRNA. Acts on the fully assembled 30S ribosomal subunit.</text>
</comment>
<dbReference type="InterPro" id="IPR029028">
    <property type="entry name" value="Alpha/beta_knot_MTases"/>
</dbReference>
<evidence type="ECO:0000259" key="11">
    <source>
        <dbReference type="Pfam" id="PF04452"/>
    </source>
</evidence>
<accession>A0A0M4CXQ5</accession>
<dbReference type="RefSeq" id="WP_053549278.1">
    <property type="nucleotide sequence ID" value="NZ_CP010802.1"/>
</dbReference>
<dbReference type="PATRIC" id="fig|1603606.3.peg.268"/>
<keyword evidence="3 10" id="KW-0963">Cytoplasm</keyword>
<dbReference type="NCBIfam" id="TIGR00046">
    <property type="entry name" value="RsmE family RNA methyltransferase"/>
    <property type="match status" value="1"/>
</dbReference>
<evidence type="ECO:0000256" key="4">
    <source>
        <dbReference type="ARBA" id="ARBA00022552"/>
    </source>
</evidence>
<evidence type="ECO:0000256" key="7">
    <source>
        <dbReference type="ARBA" id="ARBA00022691"/>
    </source>
</evidence>
<dbReference type="CDD" id="cd18084">
    <property type="entry name" value="RsmE-like"/>
    <property type="match status" value="1"/>
</dbReference>
<dbReference type="GO" id="GO:0070042">
    <property type="term" value="F:rRNA (uridine-N3-)-methyltransferase activity"/>
    <property type="evidence" value="ECO:0007669"/>
    <property type="project" value="TreeGrafter"/>
</dbReference>
<proteinExistence type="inferred from homology"/>
<protein>
    <recommendedName>
        <fullName evidence="10">Ribosomal RNA small subunit methyltransferase E</fullName>
        <ecNumber evidence="10">2.1.1.193</ecNumber>
    </recommendedName>
</protein>
<comment type="subcellular location">
    <subcellularLocation>
        <location evidence="1 10">Cytoplasm</location>
    </subcellularLocation>
</comment>
<dbReference type="STRING" id="1603606.DSOUD_0240"/>
<dbReference type="InterPro" id="IPR006700">
    <property type="entry name" value="RsmE"/>
</dbReference>
<evidence type="ECO:0000256" key="9">
    <source>
        <dbReference type="ARBA" id="ARBA00047944"/>
    </source>
</evidence>
<dbReference type="InterPro" id="IPR046886">
    <property type="entry name" value="RsmE_MTase_dom"/>
</dbReference>